<dbReference type="Proteomes" id="UP000612746">
    <property type="component" value="Unassembled WGS sequence"/>
</dbReference>
<gene>
    <name evidence="2" type="ORF">INT44_007053</name>
</gene>
<evidence type="ECO:0000256" key="1">
    <source>
        <dbReference type="SAM" id="MobiDB-lite"/>
    </source>
</evidence>
<feature type="region of interest" description="Disordered" evidence="1">
    <location>
        <begin position="246"/>
        <end position="468"/>
    </location>
</feature>
<feature type="region of interest" description="Disordered" evidence="1">
    <location>
        <begin position="484"/>
        <end position="511"/>
    </location>
</feature>
<feature type="compositionally biased region" description="Basic residues" evidence="1">
    <location>
        <begin position="493"/>
        <end position="502"/>
    </location>
</feature>
<comment type="caution">
    <text evidence="2">The sequence shown here is derived from an EMBL/GenBank/DDBJ whole genome shotgun (WGS) entry which is preliminary data.</text>
</comment>
<feature type="compositionally biased region" description="Low complexity" evidence="1">
    <location>
        <begin position="322"/>
        <end position="335"/>
    </location>
</feature>
<keyword evidence="3" id="KW-1185">Reference proteome</keyword>
<dbReference type="AlphaFoldDB" id="A0A8H7PG57"/>
<accession>A0A8H7PG57</accession>
<evidence type="ECO:0000313" key="3">
    <source>
        <dbReference type="Proteomes" id="UP000612746"/>
    </source>
</evidence>
<feature type="compositionally biased region" description="Basic and acidic residues" evidence="1">
    <location>
        <begin position="444"/>
        <end position="453"/>
    </location>
</feature>
<name>A0A8H7PG57_9FUNG</name>
<evidence type="ECO:0000313" key="2">
    <source>
        <dbReference type="EMBL" id="KAG2173080.1"/>
    </source>
</evidence>
<dbReference type="OrthoDB" id="10343062at2759"/>
<reference evidence="2" key="1">
    <citation type="submission" date="2020-12" db="EMBL/GenBank/DDBJ databases">
        <title>Metabolic potential, ecology and presence of endohyphal bacteria is reflected in genomic diversity of Mucoromycotina.</title>
        <authorList>
            <person name="Muszewska A."/>
            <person name="Okrasinska A."/>
            <person name="Steczkiewicz K."/>
            <person name="Drgas O."/>
            <person name="Orlowska M."/>
            <person name="Perlinska-Lenart U."/>
            <person name="Aleksandrzak-Piekarczyk T."/>
            <person name="Szatraj K."/>
            <person name="Zielenkiewicz U."/>
            <person name="Pilsyk S."/>
            <person name="Malc E."/>
            <person name="Mieczkowski P."/>
            <person name="Kruszewska J.S."/>
            <person name="Biernat P."/>
            <person name="Pawlowska J."/>
        </authorList>
    </citation>
    <scope>NUCLEOTIDE SEQUENCE</scope>
    <source>
        <strain evidence="2">WA0000051536</strain>
    </source>
</reference>
<organism evidence="2 3">
    <name type="scientific">Umbelopsis vinacea</name>
    <dbReference type="NCBI Taxonomy" id="44442"/>
    <lineage>
        <taxon>Eukaryota</taxon>
        <taxon>Fungi</taxon>
        <taxon>Fungi incertae sedis</taxon>
        <taxon>Mucoromycota</taxon>
        <taxon>Mucoromycotina</taxon>
        <taxon>Umbelopsidomycetes</taxon>
        <taxon>Umbelopsidales</taxon>
        <taxon>Umbelopsidaceae</taxon>
        <taxon>Umbelopsis</taxon>
    </lineage>
</organism>
<protein>
    <submittedName>
        <fullName evidence="2">Uncharacterized protein</fullName>
    </submittedName>
</protein>
<feature type="compositionally biased region" description="Polar residues" evidence="1">
    <location>
        <begin position="312"/>
        <end position="321"/>
    </location>
</feature>
<proteinExistence type="predicted"/>
<sequence length="511" mass="56672">MSTSPELRVTALQDCNVPLMSPLPAPSGPATGSLTPKRRKLPLKTVVDPTEASWKDDIENQYNASHNVIFSSTKKQPLSMGTPVASNSITGRRDMRRPSQSLVARLGAAVSSPNFDISRHSIIPDLMPSAHRNMPLTPRSAARRVRFLDMEEQSPPQDEFLHALFPEESSTISHSSDEEEVNNEEQENPFEVVNDVDDIVSNDVQKPENTVVKESQPLEETLSDISRAQNANKDSHEKLLYVDVSDDNVSDGENTSDLPENANAASKDEHEYSSRGNVQLETVEQEDQTPKQQENEQSKEKPVEPVEVLASITDTTQHQAQSSSDSDSDSSSGSSDDMESDLLALLNDRETLLARQTKAAEQALPDQGHSENTLTTSLKITSPKKAVKKVLPGKKPIGPLKTHSHNRPGPPMKVGSHNKSKSPPKPTNHYRAPYSLPSATWEVNVRRGEESGSSKENAAWVGHQRHRKSLLRKERNSLTQWIVEDASVDSRERRKLSTKRKREPSVARQLR</sequence>
<dbReference type="EMBL" id="JAEPRA010000020">
    <property type="protein sequence ID" value="KAG2173080.1"/>
    <property type="molecule type" value="Genomic_DNA"/>
</dbReference>
<feature type="compositionally biased region" description="Basic and acidic residues" evidence="1">
    <location>
        <begin position="293"/>
        <end position="304"/>
    </location>
</feature>
<feature type="region of interest" description="Disordered" evidence="1">
    <location>
        <begin position="75"/>
        <end position="95"/>
    </location>
</feature>
<feature type="compositionally biased region" description="Polar residues" evidence="1">
    <location>
        <begin position="370"/>
        <end position="380"/>
    </location>
</feature>